<evidence type="ECO:0000256" key="1">
    <source>
        <dbReference type="SAM" id="Phobius"/>
    </source>
</evidence>
<keyword evidence="1" id="KW-0812">Transmembrane</keyword>
<evidence type="ECO:0000313" key="3">
    <source>
        <dbReference type="Proteomes" id="UP000299102"/>
    </source>
</evidence>
<accession>A0A4C1XSB4</accession>
<comment type="caution">
    <text evidence="2">The sequence shown here is derived from an EMBL/GenBank/DDBJ whole genome shotgun (WGS) entry which is preliminary data.</text>
</comment>
<keyword evidence="1" id="KW-1133">Transmembrane helix</keyword>
<name>A0A4C1XSB4_EUMVA</name>
<dbReference type="AlphaFoldDB" id="A0A4C1XSB4"/>
<feature type="transmembrane region" description="Helical" evidence="1">
    <location>
        <begin position="14"/>
        <end position="36"/>
    </location>
</feature>
<sequence length="169" mass="18497">MSSKLRITPFMKQCWVTGAVCANIVGHGCLIGYPAVLTPQLRESGAILLTPAAESWIVLQSESFEYISEKPREFSDYVMKHIEPLSAPPPSNVNRSRNMASVMSISLVVGNFLTPPLMGRAGRRVAHFAVTLPVIVGWFLIVLATGVQVGTCDVFDAAFYNVTLLINHY</sequence>
<proteinExistence type="predicted"/>
<reference evidence="2 3" key="1">
    <citation type="journal article" date="2019" name="Commun. Biol.">
        <title>The bagworm genome reveals a unique fibroin gene that provides high tensile strength.</title>
        <authorList>
            <person name="Kono N."/>
            <person name="Nakamura H."/>
            <person name="Ohtoshi R."/>
            <person name="Tomita M."/>
            <person name="Numata K."/>
            <person name="Arakawa K."/>
        </authorList>
    </citation>
    <scope>NUCLEOTIDE SEQUENCE [LARGE SCALE GENOMIC DNA]</scope>
</reference>
<evidence type="ECO:0000313" key="2">
    <source>
        <dbReference type="EMBL" id="GBP65079.1"/>
    </source>
</evidence>
<keyword evidence="3" id="KW-1185">Reference proteome</keyword>
<gene>
    <name evidence="2" type="ORF">EVAR_46873_1</name>
</gene>
<organism evidence="2 3">
    <name type="scientific">Eumeta variegata</name>
    <name type="common">Bagworm moth</name>
    <name type="synonym">Eumeta japonica</name>
    <dbReference type="NCBI Taxonomy" id="151549"/>
    <lineage>
        <taxon>Eukaryota</taxon>
        <taxon>Metazoa</taxon>
        <taxon>Ecdysozoa</taxon>
        <taxon>Arthropoda</taxon>
        <taxon>Hexapoda</taxon>
        <taxon>Insecta</taxon>
        <taxon>Pterygota</taxon>
        <taxon>Neoptera</taxon>
        <taxon>Endopterygota</taxon>
        <taxon>Lepidoptera</taxon>
        <taxon>Glossata</taxon>
        <taxon>Ditrysia</taxon>
        <taxon>Tineoidea</taxon>
        <taxon>Psychidae</taxon>
        <taxon>Oiketicinae</taxon>
        <taxon>Eumeta</taxon>
    </lineage>
</organism>
<dbReference type="Proteomes" id="UP000299102">
    <property type="component" value="Unassembled WGS sequence"/>
</dbReference>
<dbReference type="EMBL" id="BGZK01000918">
    <property type="protein sequence ID" value="GBP65079.1"/>
    <property type="molecule type" value="Genomic_DNA"/>
</dbReference>
<feature type="transmembrane region" description="Helical" evidence="1">
    <location>
        <begin position="125"/>
        <end position="147"/>
    </location>
</feature>
<protein>
    <submittedName>
        <fullName evidence="2">Uncharacterized protein</fullName>
    </submittedName>
</protein>
<dbReference type="OrthoDB" id="4142200at2759"/>
<keyword evidence="1" id="KW-0472">Membrane</keyword>